<reference evidence="1" key="1">
    <citation type="journal article" date="2015" name="Nature">
        <title>Complex archaea that bridge the gap between prokaryotes and eukaryotes.</title>
        <authorList>
            <person name="Spang A."/>
            <person name="Saw J.H."/>
            <person name="Jorgensen S.L."/>
            <person name="Zaremba-Niedzwiedzka K."/>
            <person name="Martijn J."/>
            <person name="Lind A.E."/>
            <person name="van Eijk R."/>
            <person name="Schleper C."/>
            <person name="Guy L."/>
            <person name="Ettema T.J."/>
        </authorList>
    </citation>
    <scope>NUCLEOTIDE SEQUENCE</scope>
</reference>
<name>A0A0F9CGM2_9ZZZZ</name>
<evidence type="ECO:0000313" key="1">
    <source>
        <dbReference type="EMBL" id="KKL04816.1"/>
    </source>
</evidence>
<dbReference type="AlphaFoldDB" id="A0A0F9CGM2"/>
<comment type="caution">
    <text evidence="1">The sequence shown here is derived from an EMBL/GenBank/DDBJ whole genome shotgun (WGS) entry which is preliminary data.</text>
</comment>
<accession>A0A0F9CGM2</accession>
<sequence length="80" mass="9445">MDNLHYRFTISKVIDSGRKRTVRSLVTFDYFITDDMLKAGKHLTHIVKSDLKNKLPELVDLFMKEHFSKIIKSTTKNLIY</sequence>
<proteinExistence type="predicted"/>
<dbReference type="EMBL" id="LAZR01044374">
    <property type="protein sequence ID" value="KKL04816.1"/>
    <property type="molecule type" value="Genomic_DNA"/>
</dbReference>
<protein>
    <submittedName>
        <fullName evidence="1">Uncharacterized protein</fullName>
    </submittedName>
</protein>
<organism evidence="1">
    <name type="scientific">marine sediment metagenome</name>
    <dbReference type="NCBI Taxonomy" id="412755"/>
    <lineage>
        <taxon>unclassified sequences</taxon>
        <taxon>metagenomes</taxon>
        <taxon>ecological metagenomes</taxon>
    </lineage>
</organism>
<gene>
    <name evidence="1" type="ORF">LCGC14_2612290</name>
</gene>